<accession>A0A0D2JQ51</accession>
<protein>
    <recommendedName>
        <fullName evidence="2">Domain of unknown function at the cortex 1 domain-containing protein</fullName>
    </recommendedName>
</protein>
<feature type="domain" description="Domain of unknown function at the cortex 1" evidence="2">
    <location>
        <begin position="168"/>
        <end position="338"/>
    </location>
</feature>
<name>A0A0D2JQ51_9CHLO</name>
<feature type="compositionally biased region" description="Low complexity" evidence="1">
    <location>
        <begin position="9"/>
        <end position="23"/>
    </location>
</feature>
<dbReference type="OrthoDB" id="42898at2759"/>
<gene>
    <name evidence="3" type="ORF">MNEG_6760</name>
</gene>
<keyword evidence="4" id="KW-1185">Reference proteome</keyword>
<dbReference type="PANTHER" id="PTHR34826">
    <property type="entry name" value="UPF0590 PROTEIN C409.17C"/>
    <property type="match status" value="1"/>
</dbReference>
<evidence type="ECO:0000259" key="2">
    <source>
        <dbReference type="Pfam" id="PF08588"/>
    </source>
</evidence>
<evidence type="ECO:0000313" key="4">
    <source>
        <dbReference type="Proteomes" id="UP000054498"/>
    </source>
</evidence>
<dbReference type="Pfam" id="PF08588">
    <property type="entry name" value="Duc1"/>
    <property type="match status" value="1"/>
</dbReference>
<evidence type="ECO:0000313" key="3">
    <source>
        <dbReference type="EMBL" id="KIZ01198.1"/>
    </source>
</evidence>
<dbReference type="EMBL" id="KK101351">
    <property type="protein sequence ID" value="KIZ01198.1"/>
    <property type="molecule type" value="Genomic_DNA"/>
</dbReference>
<proteinExistence type="predicted"/>
<reference evidence="3 4" key="1">
    <citation type="journal article" date="2013" name="BMC Genomics">
        <title>Reconstruction of the lipid metabolism for the microalga Monoraphidium neglectum from its genome sequence reveals characteristics suitable for biofuel production.</title>
        <authorList>
            <person name="Bogen C."/>
            <person name="Al-Dilaimi A."/>
            <person name="Albersmeier A."/>
            <person name="Wichmann J."/>
            <person name="Grundmann M."/>
            <person name="Rupp O."/>
            <person name="Lauersen K.J."/>
            <person name="Blifernez-Klassen O."/>
            <person name="Kalinowski J."/>
            <person name="Goesmann A."/>
            <person name="Mussgnug J.H."/>
            <person name="Kruse O."/>
        </authorList>
    </citation>
    <scope>NUCLEOTIDE SEQUENCE [LARGE SCALE GENOMIC DNA]</scope>
    <source>
        <strain evidence="3 4">SAG 48.87</strain>
    </source>
</reference>
<dbReference type="KEGG" id="mng:MNEG_6760"/>
<dbReference type="AlphaFoldDB" id="A0A0D2JQ51"/>
<dbReference type="InterPro" id="IPR013897">
    <property type="entry name" value="Duc1"/>
</dbReference>
<sequence>MESAPVMDSAIAQQRAASAPAPAGDKLAQLPAAPTIIAEACSASDCSSTAADQQLDRSDEHISGYYDLAPKEVHPFHRPAMPSQEAMRASPHHPVVVTANPMAGGQVGANARVCMSIQEDSGRFMGLRSEEGQQAHAQRGVALKRRAAEPAAAAPPLLERARAAVLDGATDPNAHMPVNGRSFSVETDMFSGRVEIHLKGLKTSNKEMFAGKKRYFQIACQGKFKREVDADAICMGQEFVKAANVSAWIAEMVLTGAAKVFSSSAHVDIYARLPYFMNPVLAACQLVNVSRDEDAPANIWDAQEDLRLFAPELVDKHGAPTVSEKRRKWCDHPENLKGRNPCS</sequence>
<feature type="region of interest" description="Disordered" evidence="1">
    <location>
        <begin position="1"/>
        <end position="23"/>
    </location>
</feature>
<dbReference type="RefSeq" id="XP_013900217.1">
    <property type="nucleotide sequence ID" value="XM_014044763.1"/>
</dbReference>
<organism evidence="3 4">
    <name type="scientific">Monoraphidium neglectum</name>
    <dbReference type="NCBI Taxonomy" id="145388"/>
    <lineage>
        <taxon>Eukaryota</taxon>
        <taxon>Viridiplantae</taxon>
        <taxon>Chlorophyta</taxon>
        <taxon>core chlorophytes</taxon>
        <taxon>Chlorophyceae</taxon>
        <taxon>CS clade</taxon>
        <taxon>Sphaeropleales</taxon>
        <taxon>Selenastraceae</taxon>
        <taxon>Monoraphidium</taxon>
    </lineage>
</organism>
<dbReference type="GeneID" id="25739636"/>
<dbReference type="Proteomes" id="UP000054498">
    <property type="component" value="Unassembled WGS sequence"/>
</dbReference>
<evidence type="ECO:0000256" key="1">
    <source>
        <dbReference type="SAM" id="MobiDB-lite"/>
    </source>
</evidence>
<dbReference type="PANTHER" id="PTHR34826:SF2">
    <property type="entry name" value="UPF0590 PROTEIN C409.17C"/>
    <property type="match status" value="1"/>
</dbReference>